<sequence>MSRTAEEIPDLRKEAFQLANYYFVFQGVILTAIYSPPTKHKCQYRWIPFTLSLLAGILNLSALFAIAVKYKSILDEKDAKLFGEGEPAPSKYAKIMVANIKLVALKQMHP</sequence>
<keyword evidence="1" id="KW-0812">Transmembrane</keyword>
<dbReference type="PANTHER" id="PTHR33287">
    <property type="entry name" value="OS03G0453550 PROTEIN"/>
    <property type="match status" value="1"/>
</dbReference>
<gene>
    <name evidence="2" type="ORF">Fot_09480</name>
</gene>
<dbReference type="EMBL" id="JBFOLJ010000003">
    <property type="protein sequence ID" value="KAL2547950.1"/>
    <property type="molecule type" value="Genomic_DNA"/>
</dbReference>
<organism evidence="2 3">
    <name type="scientific">Forsythia ovata</name>
    <dbReference type="NCBI Taxonomy" id="205694"/>
    <lineage>
        <taxon>Eukaryota</taxon>
        <taxon>Viridiplantae</taxon>
        <taxon>Streptophyta</taxon>
        <taxon>Embryophyta</taxon>
        <taxon>Tracheophyta</taxon>
        <taxon>Spermatophyta</taxon>
        <taxon>Magnoliopsida</taxon>
        <taxon>eudicotyledons</taxon>
        <taxon>Gunneridae</taxon>
        <taxon>Pentapetalae</taxon>
        <taxon>asterids</taxon>
        <taxon>lamiids</taxon>
        <taxon>Lamiales</taxon>
        <taxon>Oleaceae</taxon>
        <taxon>Forsythieae</taxon>
        <taxon>Forsythia</taxon>
    </lineage>
</organism>
<keyword evidence="3" id="KW-1185">Reference proteome</keyword>
<protein>
    <submittedName>
        <fullName evidence="2">Uncharacterized protein</fullName>
    </submittedName>
</protein>
<feature type="transmembrane region" description="Helical" evidence="1">
    <location>
        <begin position="18"/>
        <end position="34"/>
    </location>
</feature>
<comment type="caution">
    <text evidence="2">The sequence shown here is derived from an EMBL/GenBank/DDBJ whole genome shotgun (WGS) entry which is preliminary data.</text>
</comment>
<evidence type="ECO:0000313" key="3">
    <source>
        <dbReference type="Proteomes" id="UP001604277"/>
    </source>
</evidence>
<reference evidence="3" key="1">
    <citation type="submission" date="2024-07" db="EMBL/GenBank/DDBJ databases">
        <title>Two chromosome-level genome assemblies of Korean endemic species Abeliophyllum distichum and Forsythia ovata (Oleaceae).</title>
        <authorList>
            <person name="Jang H."/>
        </authorList>
    </citation>
    <scope>NUCLEOTIDE SEQUENCE [LARGE SCALE GENOMIC DNA]</scope>
</reference>
<dbReference type="AlphaFoldDB" id="A0ABD1WE38"/>
<keyword evidence="1" id="KW-1133">Transmembrane helix</keyword>
<proteinExistence type="predicted"/>
<evidence type="ECO:0000313" key="2">
    <source>
        <dbReference type="EMBL" id="KAL2547950.1"/>
    </source>
</evidence>
<name>A0ABD1WE38_9LAMI</name>
<evidence type="ECO:0000256" key="1">
    <source>
        <dbReference type="SAM" id="Phobius"/>
    </source>
</evidence>
<dbReference type="PANTHER" id="PTHR33287:SF2">
    <property type="entry name" value="TRANSMEMBRANE PROTEIN"/>
    <property type="match status" value="1"/>
</dbReference>
<dbReference type="Proteomes" id="UP001604277">
    <property type="component" value="Unassembled WGS sequence"/>
</dbReference>
<keyword evidence="1" id="KW-0472">Membrane</keyword>
<feature type="transmembrane region" description="Helical" evidence="1">
    <location>
        <begin position="46"/>
        <end position="68"/>
    </location>
</feature>
<accession>A0ABD1WE38</accession>